<organism evidence="1 2">
    <name type="scientific">Dissostichus mawsoni</name>
    <name type="common">Antarctic cod</name>
    <dbReference type="NCBI Taxonomy" id="36200"/>
    <lineage>
        <taxon>Eukaryota</taxon>
        <taxon>Metazoa</taxon>
        <taxon>Chordata</taxon>
        <taxon>Craniata</taxon>
        <taxon>Vertebrata</taxon>
        <taxon>Euteleostomi</taxon>
        <taxon>Actinopterygii</taxon>
        <taxon>Neopterygii</taxon>
        <taxon>Teleostei</taxon>
        <taxon>Neoteleostei</taxon>
        <taxon>Acanthomorphata</taxon>
        <taxon>Eupercaria</taxon>
        <taxon>Perciformes</taxon>
        <taxon>Notothenioidei</taxon>
        <taxon>Nototheniidae</taxon>
        <taxon>Dissostichus</taxon>
    </lineage>
</organism>
<reference evidence="1 2" key="1">
    <citation type="submission" date="2020-03" db="EMBL/GenBank/DDBJ databases">
        <title>Dissostichus mawsoni Genome sequencing and assembly.</title>
        <authorList>
            <person name="Park H."/>
        </authorList>
    </citation>
    <scope>NUCLEOTIDE SEQUENCE [LARGE SCALE GENOMIC DNA]</scope>
    <source>
        <strain evidence="1">DM0001</strain>
        <tissue evidence="1">Muscle</tissue>
    </source>
</reference>
<dbReference type="AlphaFoldDB" id="A0A7J5Z538"/>
<keyword evidence="2" id="KW-1185">Reference proteome</keyword>
<protein>
    <submittedName>
        <fullName evidence="1">Uncharacterized protein</fullName>
    </submittedName>
</protein>
<accession>A0A7J5Z538</accession>
<name>A0A7J5Z538_DISMA</name>
<comment type="caution">
    <text evidence="1">The sequence shown here is derived from an EMBL/GenBank/DDBJ whole genome shotgun (WGS) entry which is preliminary data.</text>
</comment>
<proteinExistence type="predicted"/>
<evidence type="ECO:0000313" key="2">
    <source>
        <dbReference type="Proteomes" id="UP000518266"/>
    </source>
</evidence>
<evidence type="ECO:0000313" key="1">
    <source>
        <dbReference type="EMBL" id="KAF3856934.1"/>
    </source>
</evidence>
<gene>
    <name evidence="1" type="ORF">F7725_017657</name>
</gene>
<sequence length="166" mass="18686">MTRTWPCFLEHQVFPINSYDLTPRGHYEVHARQVDTCHGRNDEHAAGIGEVTETIEELVLASQSLSDVTAAIRELTNLTATQRVTLSPSQLQIIKQVSFTLYQGSVVIESWSQLVVEARPTVRFPSRLVVELEPASGHCSMPHSQVTGVRENQQIITLWTEHNLQN</sequence>
<dbReference type="EMBL" id="JAAKFY010000006">
    <property type="protein sequence ID" value="KAF3856934.1"/>
    <property type="molecule type" value="Genomic_DNA"/>
</dbReference>
<dbReference type="OrthoDB" id="8929563at2759"/>
<dbReference type="Proteomes" id="UP000518266">
    <property type="component" value="Unassembled WGS sequence"/>
</dbReference>